<evidence type="ECO:0000256" key="9">
    <source>
        <dbReference type="ARBA" id="ARBA00023136"/>
    </source>
</evidence>
<evidence type="ECO:0000256" key="5">
    <source>
        <dbReference type="ARBA" id="ARBA00022475"/>
    </source>
</evidence>
<comment type="subcellular location">
    <subcellularLocation>
        <location evidence="1">Cell membrane</location>
        <topology evidence="1">Multi-pass membrane protein</topology>
    </subcellularLocation>
    <subcellularLocation>
        <location evidence="16">Membrane</location>
        <topology evidence="16">Multi-pass membrane protein</topology>
    </subcellularLocation>
</comment>
<keyword evidence="9 18" id="KW-0472">Membrane</keyword>
<feature type="transmembrane region" description="Helical" evidence="18">
    <location>
        <begin position="218"/>
        <end position="242"/>
    </location>
</feature>
<comment type="caution">
    <text evidence="20">The sequence shown here is derived from an EMBL/GenBank/DDBJ whole genome shotgun (WGS) entry which is preliminary data.</text>
</comment>
<evidence type="ECO:0000256" key="11">
    <source>
        <dbReference type="ARBA" id="ARBA00025034"/>
    </source>
</evidence>
<evidence type="ECO:0000256" key="15">
    <source>
        <dbReference type="ARBA" id="ARBA00033342"/>
    </source>
</evidence>
<evidence type="ECO:0000259" key="19">
    <source>
        <dbReference type="Pfam" id="PF02096"/>
    </source>
</evidence>
<gene>
    <name evidence="20" type="primary">yidC</name>
    <name evidence="20" type="ORF">IHE71_17645</name>
</gene>
<keyword evidence="4" id="KW-0813">Transport</keyword>
<dbReference type="PANTHER" id="PTHR12428:SF65">
    <property type="entry name" value="CYTOCHROME C OXIDASE ASSEMBLY PROTEIN COX18, MITOCHONDRIAL"/>
    <property type="match status" value="1"/>
</dbReference>
<feature type="domain" description="Membrane insertase YidC/Oxa/ALB C-terminal" evidence="19">
    <location>
        <begin position="38"/>
        <end position="257"/>
    </location>
</feature>
<keyword evidence="8 18" id="KW-1133">Transmembrane helix</keyword>
<evidence type="ECO:0000256" key="12">
    <source>
        <dbReference type="ARBA" id="ARBA00026028"/>
    </source>
</evidence>
<dbReference type="PANTHER" id="PTHR12428">
    <property type="entry name" value="OXA1"/>
    <property type="match status" value="1"/>
</dbReference>
<evidence type="ECO:0000256" key="13">
    <source>
        <dbReference type="ARBA" id="ARBA00031538"/>
    </source>
</evidence>
<evidence type="ECO:0000256" key="16">
    <source>
        <dbReference type="RuleBase" id="RU003945"/>
    </source>
</evidence>
<feature type="region of interest" description="Disordered" evidence="17">
    <location>
        <begin position="262"/>
        <end position="390"/>
    </location>
</feature>
<keyword evidence="7" id="KW-0653">Protein transport</keyword>
<accession>A0ABR9N1H9</accession>
<comment type="subunit">
    <text evidence="12">Interacts with the Sec translocase complex via SecD. Specifically interacts with transmembrane segments of nascent integral membrane proteins during membrane integration.</text>
</comment>
<dbReference type="NCBIfam" id="NF002350">
    <property type="entry name" value="PRK01315.1"/>
    <property type="match status" value="1"/>
</dbReference>
<evidence type="ECO:0000256" key="14">
    <source>
        <dbReference type="ARBA" id="ARBA00033245"/>
    </source>
</evidence>
<dbReference type="CDD" id="cd20070">
    <property type="entry name" value="5TM_YidC_Alb3"/>
    <property type="match status" value="1"/>
</dbReference>
<organism evidence="20 21">
    <name type="scientific">Myceligenerans pegani</name>
    <dbReference type="NCBI Taxonomy" id="2776917"/>
    <lineage>
        <taxon>Bacteria</taxon>
        <taxon>Bacillati</taxon>
        <taxon>Actinomycetota</taxon>
        <taxon>Actinomycetes</taxon>
        <taxon>Micrococcales</taxon>
        <taxon>Promicromonosporaceae</taxon>
        <taxon>Myceligenerans</taxon>
    </lineage>
</organism>
<dbReference type="InterPro" id="IPR001708">
    <property type="entry name" value="YidC/ALB3/OXA1/COX18"/>
</dbReference>
<evidence type="ECO:0000256" key="17">
    <source>
        <dbReference type="SAM" id="MobiDB-lite"/>
    </source>
</evidence>
<evidence type="ECO:0000256" key="7">
    <source>
        <dbReference type="ARBA" id="ARBA00022927"/>
    </source>
</evidence>
<keyword evidence="10" id="KW-0143">Chaperone</keyword>
<dbReference type="NCBIfam" id="TIGR03592">
    <property type="entry name" value="yidC_oxa1_cterm"/>
    <property type="match status" value="1"/>
</dbReference>
<evidence type="ECO:0000313" key="21">
    <source>
        <dbReference type="Proteomes" id="UP000625527"/>
    </source>
</evidence>
<evidence type="ECO:0000256" key="8">
    <source>
        <dbReference type="ARBA" id="ARBA00022989"/>
    </source>
</evidence>
<reference evidence="20 21" key="1">
    <citation type="submission" date="2020-10" db="EMBL/GenBank/DDBJ databases">
        <title>Myceligenerans pegani sp. nov., an endophytic actinomycete isolated from Peganum harmala L. in Xinjiang, China.</title>
        <authorList>
            <person name="Xin L."/>
        </authorList>
    </citation>
    <scope>NUCLEOTIDE SEQUENCE [LARGE SCALE GENOMIC DNA]</scope>
    <source>
        <strain evidence="20 21">TRM65318</strain>
    </source>
</reference>
<sequence length="390" mass="42858">MGDFFLWVWLKQGVSWIMVGSHELFMFLGLPDGPGIAWVLSIVMLVIVMRILLIPLFFRQIKASRGMQLMQPELQAVQKKYKGKTDPASREAMTRETMELYRKHGTNPFASCMPILLQSPIFFALFSVLNGLKAIAAGDAEPLTPISQQVASDIEQSTLFGAHLSDVFMQDSSVTAKIVIAALIVAMSATTFFTQRQLTMKNMPPAALEGPMAQTQKIMLYMLPVIFMISGVNFPVGVLIYWTVTNLWSMGQQYYTIKRMPAPGSRAEKEMQERKARKAKERALKRGEPIPEEAVEVLEPKPRGQRVQPKRKDRRKGAPRQPVVTAQAAPSEKSSDNDGAPDSGTASTDASTSSGTTKAVESRNGTPAGNKGKAKTRPAGGSPSGKRKKK</sequence>
<protein>
    <recommendedName>
        <fullName evidence="3">Membrane protein insertase YidC</fullName>
    </recommendedName>
    <alternativeName>
        <fullName evidence="15">Foldase YidC</fullName>
    </alternativeName>
    <alternativeName>
        <fullName evidence="14">Membrane integrase YidC</fullName>
    </alternativeName>
    <alternativeName>
        <fullName evidence="13">Membrane protein YidC</fullName>
    </alternativeName>
</protein>
<evidence type="ECO:0000256" key="10">
    <source>
        <dbReference type="ARBA" id="ARBA00023186"/>
    </source>
</evidence>
<evidence type="ECO:0000313" key="20">
    <source>
        <dbReference type="EMBL" id="MBE1877514.1"/>
    </source>
</evidence>
<feature type="compositionally biased region" description="Basic residues" evidence="17">
    <location>
        <begin position="308"/>
        <end position="318"/>
    </location>
</feature>
<comment type="function">
    <text evidence="11">Required for the insertion and/or proper folding and/or complex formation of integral membrane proteins into the membrane. Involved in integration of membrane proteins that insert both dependently and independently of the Sec translocase complex, as well as at least some lipoproteins. Aids folding of multispanning membrane proteins.</text>
</comment>
<evidence type="ECO:0000256" key="18">
    <source>
        <dbReference type="SAM" id="Phobius"/>
    </source>
</evidence>
<comment type="similarity">
    <text evidence="2">Belongs to the OXA1/ALB3/YidC family. Type 1 subfamily.</text>
</comment>
<keyword evidence="6 16" id="KW-0812">Transmembrane</keyword>
<proteinExistence type="inferred from homology"/>
<dbReference type="InterPro" id="IPR028055">
    <property type="entry name" value="YidC/Oxa/ALB_C"/>
</dbReference>
<dbReference type="Pfam" id="PF02096">
    <property type="entry name" value="60KD_IMP"/>
    <property type="match status" value="1"/>
</dbReference>
<evidence type="ECO:0000256" key="3">
    <source>
        <dbReference type="ARBA" id="ARBA00015325"/>
    </source>
</evidence>
<name>A0ABR9N1H9_9MICO</name>
<feature type="compositionally biased region" description="Low complexity" evidence="17">
    <location>
        <begin position="342"/>
        <end position="357"/>
    </location>
</feature>
<dbReference type="EMBL" id="JADAQT010000103">
    <property type="protein sequence ID" value="MBE1877514.1"/>
    <property type="molecule type" value="Genomic_DNA"/>
</dbReference>
<dbReference type="InterPro" id="IPR047196">
    <property type="entry name" value="YidC_ALB_C"/>
</dbReference>
<keyword evidence="21" id="KW-1185">Reference proteome</keyword>
<evidence type="ECO:0000256" key="1">
    <source>
        <dbReference type="ARBA" id="ARBA00004651"/>
    </source>
</evidence>
<evidence type="ECO:0000256" key="4">
    <source>
        <dbReference type="ARBA" id="ARBA00022448"/>
    </source>
</evidence>
<feature type="transmembrane region" description="Helical" evidence="18">
    <location>
        <begin position="36"/>
        <end position="58"/>
    </location>
</feature>
<keyword evidence="5" id="KW-1003">Cell membrane</keyword>
<feature type="transmembrane region" description="Helical" evidence="18">
    <location>
        <begin position="174"/>
        <end position="193"/>
    </location>
</feature>
<dbReference type="Proteomes" id="UP000625527">
    <property type="component" value="Unassembled WGS sequence"/>
</dbReference>
<evidence type="ECO:0000256" key="6">
    <source>
        <dbReference type="ARBA" id="ARBA00022692"/>
    </source>
</evidence>
<evidence type="ECO:0000256" key="2">
    <source>
        <dbReference type="ARBA" id="ARBA00010527"/>
    </source>
</evidence>
<dbReference type="RefSeq" id="WP_192864074.1">
    <property type="nucleotide sequence ID" value="NZ_JADAQT010000103.1"/>
</dbReference>